<reference evidence="2 3" key="1">
    <citation type="submission" date="2022-12" db="EMBL/GenBank/DDBJ databases">
        <title>Chromosome-level genome assembly of true bugs.</title>
        <authorList>
            <person name="Ma L."/>
            <person name="Li H."/>
        </authorList>
    </citation>
    <scope>NUCLEOTIDE SEQUENCE [LARGE SCALE GENOMIC DNA]</scope>
    <source>
        <strain evidence="2">Lab_2022b</strain>
    </source>
</reference>
<protein>
    <submittedName>
        <fullName evidence="2">Uncharacterized protein</fullName>
    </submittedName>
</protein>
<name>A0AAW1D8T7_9HEMI</name>
<gene>
    <name evidence="2" type="ORF">O3M35_009428</name>
</gene>
<comment type="caution">
    <text evidence="2">The sequence shown here is derived from an EMBL/GenBank/DDBJ whole genome shotgun (WGS) entry which is preliminary data.</text>
</comment>
<sequence>MKLFLIVLLFGFSYAADSEWDELIDQGIEAAADDLIDKHLDVINIPDIEETFNEKILGIPYTIDLKVKGAQFWNVTSLKRKSHVSVLQDDKTGNVTFSLALGLDDFHFKVTNLFVHIFGMTITGSLSTQCASNALDFSISLITDDEGNCKAYLNWARVTDFSKFTVQLAPSGFLNWLAEHTASLILNDFSSKIINFINLNLTDELNVVLSKVDICNYIPV</sequence>
<evidence type="ECO:0000256" key="1">
    <source>
        <dbReference type="SAM" id="SignalP"/>
    </source>
</evidence>
<evidence type="ECO:0000313" key="2">
    <source>
        <dbReference type="EMBL" id="KAK9505347.1"/>
    </source>
</evidence>
<dbReference type="Pfam" id="PF16984">
    <property type="entry name" value="Grp7_allergen"/>
    <property type="match status" value="1"/>
</dbReference>
<evidence type="ECO:0000313" key="3">
    <source>
        <dbReference type="Proteomes" id="UP001461498"/>
    </source>
</evidence>
<feature type="chain" id="PRO_5043508682" evidence="1">
    <location>
        <begin position="16"/>
        <end position="220"/>
    </location>
</feature>
<keyword evidence="3" id="KW-1185">Reference proteome</keyword>
<dbReference type="InterPro" id="IPR038602">
    <property type="entry name" value="Mite_allergen_7_sf"/>
</dbReference>
<proteinExistence type="predicted"/>
<dbReference type="AlphaFoldDB" id="A0AAW1D8T7"/>
<organism evidence="2 3">
    <name type="scientific">Rhynocoris fuscipes</name>
    <dbReference type="NCBI Taxonomy" id="488301"/>
    <lineage>
        <taxon>Eukaryota</taxon>
        <taxon>Metazoa</taxon>
        <taxon>Ecdysozoa</taxon>
        <taxon>Arthropoda</taxon>
        <taxon>Hexapoda</taxon>
        <taxon>Insecta</taxon>
        <taxon>Pterygota</taxon>
        <taxon>Neoptera</taxon>
        <taxon>Paraneoptera</taxon>
        <taxon>Hemiptera</taxon>
        <taxon>Heteroptera</taxon>
        <taxon>Panheteroptera</taxon>
        <taxon>Cimicomorpha</taxon>
        <taxon>Reduviidae</taxon>
        <taxon>Harpactorinae</taxon>
        <taxon>Harpactorini</taxon>
        <taxon>Rhynocoris</taxon>
    </lineage>
</organism>
<dbReference type="Proteomes" id="UP001461498">
    <property type="component" value="Unassembled WGS sequence"/>
</dbReference>
<accession>A0AAW1D8T7</accession>
<feature type="signal peptide" evidence="1">
    <location>
        <begin position="1"/>
        <end position="15"/>
    </location>
</feature>
<keyword evidence="1" id="KW-0732">Signal</keyword>
<dbReference type="Gene3D" id="3.15.10.50">
    <property type="match status" value="1"/>
</dbReference>
<dbReference type="InterPro" id="IPR020234">
    <property type="entry name" value="Mite_allergen_group-7"/>
</dbReference>
<dbReference type="EMBL" id="JAPXFL010000006">
    <property type="protein sequence ID" value="KAK9505347.1"/>
    <property type="molecule type" value="Genomic_DNA"/>
</dbReference>